<feature type="region of interest" description="Disordered" evidence="3">
    <location>
        <begin position="587"/>
        <end position="660"/>
    </location>
</feature>
<evidence type="ECO:0000313" key="6">
    <source>
        <dbReference type="WBParaSite" id="Pan_g9345.t1"/>
    </source>
</evidence>
<evidence type="ECO:0000259" key="4">
    <source>
        <dbReference type="PROSITE" id="PS50106"/>
    </source>
</evidence>
<keyword evidence="1" id="KW-0433">Leucine-rich repeat</keyword>
<dbReference type="InterPro" id="IPR036034">
    <property type="entry name" value="PDZ_sf"/>
</dbReference>
<feature type="compositionally biased region" description="Polar residues" evidence="3">
    <location>
        <begin position="1201"/>
        <end position="1219"/>
    </location>
</feature>
<dbReference type="GO" id="GO:0045197">
    <property type="term" value="P:establishment or maintenance of epithelial cell apical/basal polarity"/>
    <property type="evidence" value="ECO:0007669"/>
    <property type="project" value="TreeGrafter"/>
</dbReference>
<evidence type="ECO:0000256" key="3">
    <source>
        <dbReference type="SAM" id="MobiDB-lite"/>
    </source>
</evidence>
<organism evidence="5 6">
    <name type="scientific">Panagrellus redivivus</name>
    <name type="common">Microworm</name>
    <dbReference type="NCBI Taxonomy" id="6233"/>
    <lineage>
        <taxon>Eukaryota</taxon>
        <taxon>Metazoa</taxon>
        <taxon>Ecdysozoa</taxon>
        <taxon>Nematoda</taxon>
        <taxon>Chromadorea</taxon>
        <taxon>Rhabditida</taxon>
        <taxon>Tylenchina</taxon>
        <taxon>Panagrolaimomorpha</taxon>
        <taxon>Panagrolaimoidea</taxon>
        <taxon>Panagrolaimidae</taxon>
        <taxon>Panagrellus</taxon>
    </lineage>
</organism>
<feature type="compositionally biased region" description="Low complexity" evidence="3">
    <location>
        <begin position="1270"/>
        <end position="1285"/>
    </location>
</feature>
<feature type="region of interest" description="Disordered" evidence="3">
    <location>
        <begin position="1121"/>
        <end position="1140"/>
    </location>
</feature>
<feature type="compositionally biased region" description="Pro residues" evidence="3">
    <location>
        <begin position="647"/>
        <end position="656"/>
    </location>
</feature>
<feature type="region of interest" description="Disordered" evidence="3">
    <location>
        <begin position="764"/>
        <end position="784"/>
    </location>
</feature>
<dbReference type="SMART" id="SM00228">
    <property type="entry name" value="PDZ"/>
    <property type="match status" value="4"/>
</dbReference>
<feature type="region of interest" description="Disordered" evidence="3">
    <location>
        <begin position="1270"/>
        <end position="1295"/>
    </location>
</feature>
<proteinExistence type="predicted"/>
<dbReference type="GO" id="GO:0098609">
    <property type="term" value="P:cell-cell adhesion"/>
    <property type="evidence" value="ECO:0007669"/>
    <property type="project" value="TreeGrafter"/>
</dbReference>
<dbReference type="SMART" id="SM00364">
    <property type="entry name" value="LRR_BAC"/>
    <property type="match status" value="12"/>
</dbReference>
<feature type="compositionally biased region" description="Low complexity" evidence="3">
    <location>
        <begin position="1169"/>
        <end position="1187"/>
    </location>
</feature>
<dbReference type="PANTHER" id="PTHR23119">
    <property type="entry name" value="DISCS LARGE"/>
    <property type="match status" value="1"/>
</dbReference>
<feature type="compositionally biased region" description="Polar residues" evidence="3">
    <location>
        <begin position="1131"/>
        <end position="1140"/>
    </location>
</feature>
<dbReference type="InterPro" id="IPR001478">
    <property type="entry name" value="PDZ"/>
</dbReference>
<dbReference type="GO" id="GO:0019901">
    <property type="term" value="F:protein kinase binding"/>
    <property type="evidence" value="ECO:0007669"/>
    <property type="project" value="TreeGrafter"/>
</dbReference>
<dbReference type="SMART" id="SM00369">
    <property type="entry name" value="LRR_TYP"/>
    <property type="match status" value="13"/>
</dbReference>
<dbReference type="Pfam" id="PF00560">
    <property type="entry name" value="LRR_1"/>
    <property type="match status" value="1"/>
</dbReference>
<dbReference type="PANTHER" id="PTHR23119:SF44">
    <property type="entry name" value="PROTEIN LAP4"/>
    <property type="match status" value="1"/>
</dbReference>
<dbReference type="Proteomes" id="UP000492821">
    <property type="component" value="Unassembled WGS sequence"/>
</dbReference>
<feature type="region of interest" description="Disordered" evidence="3">
    <location>
        <begin position="1361"/>
        <end position="1382"/>
    </location>
</feature>
<accession>A0A7E4WCP7</accession>
<dbReference type="PROSITE" id="PS51450">
    <property type="entry name" value="LRR"/>
    <property type="match status" value="4"/>
</dbReference>
<dbReference type="SUPFAM" id="SSF52058">
    <property type="entry name" value="L domain-like"/>
    <property type="match status" value="2"/>
</dbReference>
<dbReference type="GO" id="GO:0043113">
    <property type="term" value="P:receptor clustering"/>
    <property type="evidence" value="ECO:0007669"/>
    <property type="project" value="TreeGrafter"/>
</dbReference>
<dbReference type="GO" id="GO:0097120">
    <property type="term" value="P:receptor localization to synapse"/>
    <property type="evidence" value="ECO:0007669"/>
    <property type="project" value="TreeGrafter"/>
</dbReference>
<feature type="domain" description="PDZ" evidence="4">
    <location>
        <begin position="1000"/>
        <end position="1088"/>
    </location>
</feature>
<name>A0A7E4WCP7_PANRE</name>
<dbReference type="Pfam" id="PF00595">
    <property type="entry name" value="PDZ"/>
    <property type="match status" value="4"/>
</dbReference>
<feature type="compositionally biased region" description="Low complexity" evidence="3">
    <location>
        <begin position="637"/>
        <end position="646"/>
    </location>
</feature>
<dbReference type="WBParaSite" id="Pan_g9345.t1">
    <property type="protein sequence ID" value="Pan_g9345.t1"/>
    <property type="gene ID" value="Pan_g9345"/>
</dbReference>
<feature type="domain" description="PDZ" evidence="4">
    <location>
        <begin position="802"/>
        <end position="884"/>
    </location>
</feature>
<feature type="compositionally biased region" description="Basic and acidic residues" evidence="3">
    <location>
        <begin position="509"/>
        <end position="518"/>
    </location>
</feature>
<feature type="domain" description="PDZ" evidence="4">
    <location>
        <begin position="902"/>
        <end position="993"/>
    </location>
</feature>
<dbReference type="Gene3D" id="2.30.42.10">
    <property type="match status" value="4"/>
</dbReference>
<dbReference type="Pfam" id="PF23598">
    <property type="entry name" value="LRR_14"/>
    <property type="match status" value="1"/>
</dbReference>
<reference evidence="6" key="2">
    <citation type="submission" date="2020-10" db="UniProtKB">
        <authorList>
            <consortium name="WormBaseParasite"/>
        </authorList>
    </citation>
    <scope>IDENTIFICATION</scope>
</reference>
<dbReference type="InterPro" id="IPR032675">
    <property type="entry name" value="LRR_dom_sf"/>
</dbReference>
<feature type="region of interest" description="Disordered" evidence="3">
    <location>
        <begin position="1149"/>
        <end position="1187"/>
    </location>
</feature>
<sequence length="1459" mass="156823">MPFFACNRQVDVLDKRQCNLEVLPPEVERYARSLEELLLDMNHLKDLPRQIFRLHKLQKLGVSDNDLYRIPEEVAQLQNLVELNVSRNDISDIPDELRACKNLRVFDISSNPMARLPDSITQVVSLTHLNLSDTSLTKLPADIGNLCNLKSLEVRENHLHALPATLSMLVNLQQLDVGQNELDALPQEIQYLRSLRELYIDENHLEELPEGLLKCKLLEQLDVSNNKLMKLPEDLGELDHLTDLALSQNCLQQLPSSIRLLKRLSIFKVDNNNLMSLTPAIGSCTGLVELYLMHNLLEELPSSISNLKKLKNLNVDKNQLTSVPSLIGQCTALTMLSLRDNQLSELPMEIGQLENLRVLDLSNNNLKYLPFTINVLYKLQALWLNENQSQAMLKFQQTTDASKQMRVLTCYLLPQTKPNRDGPQIEDLQKPPNPGKGFVGGPKVHFGEGDVTVDDDPAAVGTASGSSLPNNFERHDTPHPKPKKASIDGHVIHHGTEQNHPTNLALTKKQSESERVHDANSNGPRSALKHPPVSQPFMDSPVSENGPSALPMSIPPPPSSNSTGVRRGVNFQVAPYTATDAPECRLKRINTPHYKSLRGTSGTNNSDSISGTPPPTSSSKGATLSPAQTTTSSATHLPSAAGALPATAPPPPPPSASGPEPVVKQIVIRRSANAGLGLSIAGGLESTPFVGNDTGLFVSKLTPGGAAELAGLRVGDKLLEVNGTGMVNQRHDVAVRCMQLPVDPVVLIISRAPESPPMLPKLSAEVRSGTGGHTTTSSSLSTSISAESGHITSVVNGNDVITTTVAKDSAGSPGFSITQVEPSKEMVITGLKPGGAAEKDGKLRPGDVLLTVNGKSTRGMTMQDVSHQLTNIPGEVYVVVERFHNSHINSYGPSPIDNTVDTVELQRDSNHSLGLSIVGGIDHCSHPFGVMNPGVFISKIASDSPAAICGKLRIGDRILTVNRENVEKARHNEAVMALKHSGPVLRLTVRHEPQPRGLREVVFRRRISEPIGLSICGGINSPAANPNDSTDEGIFIEKVEPGSSADECGSLKPGLRILEINDDSLLGFTQVEAANSFRRADSVLRLLVCDGFNPEDKLADQVLTASTPSFLARKTVESSTTASASSLARPNGNSSSFLDNNNITKSTLNFSEPPLAASSPIPNGQSRGNNSYVNVNPSANVSSSTSISAVPKNIPIVSSPNTSASTSFGASGNTSSTFAPTKIPPAVAPKPLKPTVLPPPPKPINSVESPTSPETLNFSSKLKRFESEISTHSVSSSSSTTTTTTNGVNLRPAKKPLLSANDVAKIAEDAQRRPVTAQTPTSPDDGFTMSTFLNQALNTSTASNSSIPKVVRTKNAENRLAAASPGLNSTIDSSNGNDSQTEIDIKKRQEWRQARLASLDAESQRTEQLMKQITAKRLAHISEERSVSASPTTVIQNENLENAPKLDLSSVSDIKFADD</sequence>
<feature type="region of interest" description="Disordered" evidence="3">
    <location>
        <begin position="416"/>
        <end position="566"/>
    </location>
</feature>
<reference evidence="5" key="1">
    <citation type="journal article" date="2013" name="Genetics">
        <title>The draft genome and transcriptome of Panagrellus redivivus are shaped by the harsh demands of a free-living lifestyle.</title>
        <authorList>
            <person name="Srinivasan J."/>
            <person name="Dillman A.R."/>
            <person name="Macchietto M.G."/>
            <person name="Heikkinen L."/>
            <person name="Lakso M."/>
            <person name="Fracchia K.M."/>
            <person name="Antoshechkin I."/>
            <person name="Mortazavi A."/>
            <person name="Wong G."/>
            <person name="Sternberg P.W."/>
        </authorList>
    </citation>
    <scope>NUCLEOTIDE SEQUENCE [LARGE SCALE GENOMIC DNA]</scope>
    <source>
        <strain evidence="5">MT8872</strain>
    </source>
</reference>
<dbReference type="Gene3D" id="3.80.10.10">
    <property type="entry name" value="Ribonuclease Inhibitor"/>
    <property type="match status" value="4"/>
</dbReference>
<dbReference type="InterPro" id="IPR001611">
    <property type="entry name" value="Leu-rich_rpt"/>
</dbReference>
<dbReference type="InterPro" id="IPR050614">
    <property type="entry name" value="Synaptic_Scaffolding_LAP-MAGUK"/>
</dbReference>
<dbReference type="SUPFAM" id="SSF50156">
    <property type="entry name" value="PDZ domain-like"/>
    <property type="match status" value="4"/>
</dbReference>
<evidence type="ECO:0000313" key="5">
    <source>
        <dbReference type="Proteomes" id="UP000492821"/>
    </source>
</evidence>
<dbReference type="CDD" id="cd00136">
    <property type="entry name" value="PDZ_canonical"/>
    <property type="match status" value="1"/>
</dbReference>
<evidence type="ECO:0000256" key="2">
    <source>
        <dbReference type="ARBA" id="ARBA00022737"/>
    </source>
</evidence>
<protein>
    <submittedName>
        <fullName evidence="6">PDZ domain-containing protein</fullName>
    </submittedName>
</protein>
<keyword evidence="5" id="KW-1185">Reference proteome</keyword>
<feature type="domain" description="PDZ" evidence="4">
    <location>
        <begin position="665"/>
        <end position="753"/>
    </location>
</feature>
<keyword evidence="2" id="KW-0677">Repeat</keyword>
<evidence type="ECO:0000256" key="1">
    <source>
        <dbReference type="ARBA" id="ARBA00022614"/>
    </source>
</evidence>
<dbReference type="PROSITE" id="PS50106">
    <property type="entry name" value="PDZ"/>
    <property type="match status" value="4"/>
</dbReference>
<dbReference type="InterPro" id="IPR055414">
    <property type="entry name" value="LRR_R13L4/SHOC2-like"/>
</dbReference>
<feature type="compositionally biased region" description="Polar residues" evidence="3">
    <location>
        <begin position="1366"/>
        <end position="1382"/>
    </location>
</feature>
<dbReference type="InterPro" id="IPR003591">
    <property type="entry name" value="Leu-rich_rpt_typical-subtyp"/>
</dbReference>
<feature type="region of interest" description="Disordered" evidence="3">
    <location>
        <begin position="1201"/>
        <end position="1234"/>
    </location>
</feature>
<feature type="compositionally biased region" description="Low complexity" evidence="3">
    <location>
        <begin position="773"/>
        <end position="784"/>
    </location>
</feature>
<dbReference type="GO" id="GO:0030054">
    <property type="term" value="C:cell junction"/>
    <property type="evidence" value="ECO:0007669"/>
    <property type="project" value="TreeGrafter"/>
</dbReference>
<feature type="compositionally biased region" description="Basic and acidic residues" evidence="3">
    <location>
        <begin position="472"/>
        <end position="497"/>
    </location>
</feature>
<feature type="compositionally biased region" description="Pro residues" evidence="3">
    <location>
        <begin position="1222"/>
        <end position="1234"/>
    </location>
</feature>
<dbReference type="PRINTS" id="PR00019">
    <property type="entry name" value="LEURICHRPT"/>
</dbReference>
<dbReference type="GO" id="GO:0016323">
    <property type="term" value="C:basolateral plasma membrane"/>
    <property type="evidence" value="ECO:0007669"/>
    <property type="project" value="TreeGrafter"/>
</dbReference>
<feature type="compositionally biased region" description="Polar residues" evidence="3">
    <location>
        <begin position="620"/>
        <end position="636"/>
    </location>
</feature>